<dbReference type="KEGG" id="scs:Sta7437_0015"/>
<dbReference type="InterPro" id="IPR009057">
    <property type="entry name" value="Homeodomain-like_sf"/>
</dbReference>
<dbReference type="PANTHER" id="PTHR34849:SF1">
    <property type="entry name" value="SLR0770 PROTEIN"/>
    <property type="match status" value="1"/>
</dbReference>
<dbReference type="InterPro" id="IPR007367">
    <property type="entry name" value="DUF433"/>
</dbReference>
<dbReference type="SUPFAM" id="SSF46689">
    <property type="entry name" value="Homeodomain-like"/>
    <property type="match status" value="1"/>
</dbReference>
<dbReference type="Pfam" id="PF04255">
    <property type="entry name" value="DUF433"/>
    <property type="match status" value="1"/>
</dbReference>
<sequence>MAQISVISEHIEITPGVCGGKPRIAGHRIRVQDIVIWHEMMGLSPDEIIYHYPSITLADVYAALAYYYDHLEEIRQNIQESEEFAQELAKKTPSLLQQKLRERNVTKD</sequence>
<evidence type="ECO:0000313" key="2">
    <source>
        <dbReference type="Proteomes" id="UP000010473"/>
    </source>
</evidence>
<dbReference type="Proteomes" id="UP000010473">
    <property type="component" value="Chromosome"/>
</dbReference>
<gene>
    <name evidence="1" type="ordered locus">Sta7437_0015</name>
</gene>
<keyword evidence="2" id="KW-1185">Reference proteome</keyword>
<dbReference type="Gene3D" id="1.10.10.10">
    <property type="entry name" value="Winged helix-like DNA-binding domain superfamily/Winged helix DNA-binding domain"/>
    <property type="match status" value="1"/>
</dbReference>
<organism evidence="1 2">
    <name type="scientific">Stanieria cyanosphaera (strain ATCC 29371 / PCC 7437)</name>
    <dbReference type="NCBI Taxonomy" id="111780"/>
    <lineage>
        <taxon>Bacteria</taxon>
        <taxon>Bacillati</taxon>
        <taxon>Cyanobacteriota</taxon>
        <taxon>Cyanophyceae</taxon>
        <taxon>Pleurocapsales</taxon>
        <taxon>Dermocarpellaceae</taxon>
        <taxon>Stanieria</taxon>
    </lineage>
</organism>
<name>K9XPQ3_STAC7</name>
<dbReference type="OrthoDB" id="573495at2"/>
<reference evidence="2" key="1">
    <citation type="journal article" date="2013" name="Proc. Natl. Acad. Sci. U.S.A.">
        <title>Improving the coverage of the cyanobacterial phylum using diversity-driven genome sequencing.</title>
        <authorList>
            <person name="Shih P.M."/>
            <person name="Wu D."/>
            <person name="Latifi A."/>
            <person name="Axen S.D."/>
            <person name="Fewer D.P."/>
            <person name="Talla E."/>
            <person name="Calteau A."/>
            <person name="Cai F."/>
            <person name="Tandeau de Marsac N."/>
            <person name="Rippka R."/>
            <person name="Herdman M."/>
            <person name="Sivonen K."/>
            <person name="Coursin T."/>
            <person name="Laurent T."/>
            <person name="Goodwin L."/>
            <person name="Nolan M."/>
            <person name="Davenport K.W."/>
            <person name="Han C.S."/>
            <person name="Rubin E.M."/>
            <person name="Eisen J.A."/>
            <person name="Woyke T."/>
            <person name="Gugger M."/>
            <person name="Kerfeld C.A."/>
        </authorList>
    </citation>
    <scope>NUCLEOTIDE SEQUENCE [LARGE SCALE GENOMIC DNA]</scope>
    <source>
        <strain evidence="2">ATCC 29371 / PCC 7437</strain>
    </source>
</reference>
<evidence type="ECO:0000313" key="1">
    <source>
        <dbReference type="EMBL" id="AFZ33642.1"/>
    </source>
</evidence>
<proteinExistence type="predicted"/>
<accession>K9XPQ3</accession>
<dbReference type="eggNOG" id="COG2442">
    <property type="taxonomic scope" value="Bacteria"/>
</dbReference>
<dbReference type="EMBL" id="CP003653">
    <property type="protein sequence ID" value="AFZ33642.1"/>
    <property type="molecule type" value="Genomic_DNA"/>
</dbReference>
<dbReference type="PANTHER" id="PTHR34849">
    <property type="entry name" value="SSL5025 PROTEIN"/>
    <property type="match status" value="1"/>
</dbReference>
<dbReference type="HOGENOM" id="CLU_126005_0_1_3"/>
<dbReference type="RefSeq" id="WP_015191315.1">
    <property type="nucleotide sequence ID" value="NC_019748.1"/>
</dbReference>
<dbReference type="PATRIC" id="fig|111780.3.peg.14"/>
<dbReference type="STRING" id="111780.Sta7437_0015"/>
<protein>
    <recommendedName>
        <fullName evidence="3">DUF433 domain-containing protein</fullName>
    </recommendedName>
</protein>
<evidence type="ECO:0008006" key="3">
    <source>
        <dbReference type="Google" id="ProtNLM"/>
    </source>
</evidence>
<dbReference type="AlphaFoldDB" id="K9XPQ3"/>
<dbReference type="InterPro" id="IPR036388">
    <property type="entry name" value="WH-like_DNA-bd_sf"/>
</dbReference>